<reference evidence="1" key="1">
    <citation type="submission" date="2020-03" db="EMBL/GenBank/DDBJ databases">
        <title>The deep terrestrial virosphere.</title>
        <authorList>
            <person name="Holmfeldt K."/>
            <person name="Nilsson E."/>
            <person name="Simone D."/>
            <person name="Lopez-Fernandez M."/>
            <person name="Wu X."/>
            <person name="de Brujin I."/>
            <person name="Lundin D."/>
            <person name="Andersson A."/>
            <person name="Bertilsson S."/>
            <person name="Dopson M."/>
        </authorList>
    </citation>
    <scope>NUCLEOTIDE SEQUENCE</scope>
    <source>
        <strain evidence="1">MM415B05258</strain>
    </source>
</reference>
<proteinExistence type="predicted"/>
<name>A0A6M3LJY7_9ZZZZ</name>
<sequence>MPKNKVICSKFSDKECPRKCVHAIPHIPIFDIYDFDHKGNPVSGDCNKLYGQCGYRDVIDTICVP</sequence>
<dbReference type="EMBL" id="MT143332">
    <property type="protein sequence ID" value="QJA95657.1"/>
    <property type="molecule type" value="Genomic_DNA"/>
</dbReference>
<protein>
    <submittedName>
        <fullName evidence="1">Uncharacterized protein</fullName>
    </submittedName>
</protein>
<evidence type="ECO:0000313" key="1">
    <source>
        <dbReference type="EMBL" id="QJA95657.1"/>
    </source>
</evidence>
<gene>
    <name evidence="1" type="ORF">MM415B05258_0010</name>
</gene>
<dbReference type="AlphaFoldDB" id="A0A6M3LJY7"/>
<accession>A0A6M3LJY7</accession>
<organism evidence="1">
    <name type="scientific">viral metagenome</name>
    <dbReference type="NCBI Taxonomy" id="1070528"/>
    <lineage>
        <taxon>unclassified sequences</taxon>
        <taxon>metagenomes</taxon>
        <taxon>organismal metagenomes</taxon>
    </lineage>
</organism>